<protein>
    <submittedName>
        <fullName evidence="2">WG repeat-containing protein</fullName>
    </submittedName>
</protein>
<accession>A0ABT8CR11</accession>
<reference evidence="2" key="1">
    <citation type="journal article" date="2014" name="Int. J. Syst. Evol. Microbiol.">
        <title>Complete genome of a new Firmicutes species belonging to the dominant human colonic microbiota ('Ruminococcus bicirculans') reveals two chromosomes and a selective capacity to utilize plant glucans.</title>
        <authorList>
            <consortium name="NISC Comparative Sequencing Program"/>
            <person name="Wegmann U."/>
            <person name="Louis P."/>
            <person name="Goesmann A."/>
            <person name="Henrissat B."/>
            <person name="Duncan S.H."/>
            <person name="Flint H.J."/>
        </authorList>
    </citation>
    <scope>NUCLEOTIDE SEQUENCE</scope>
    <source>
        <strain evidence="2">CECT 7184</strain>
    </source>
</reference>
<reference evidence="2" key="3">
    <citation type="submission" date="2023-06" db="EMBL/GenBank/DDBJ databases">
        <authorList>
            <person name="Lucena T."/>
            <person name="Sun Q."/>
        </authorList>
    </citation>
    <scope>NUCLEOTIDE SEQUENCE</scope>
    <source>
        <strain evidence="2">CECT 7184</strain>
    </source>
</reference>
<dbReference type="InterPro" id="IPR032774">
    <property type="entry name" value="WG_beta_rep"/>
</dbReference>
<dbReference type="Pfam" id="PF14903">
    <property type="entry name" value="WG_beta_rep"/>
    <property type="match status" value="2"/>
</dbReference>
<name>A0ABT8CR11_9FLAO</name>
<proteinExistence type="predicted"/>
<sequence>MQSKILLLLLLVLPMWSFAQSQYKKVYAYDVYQKDWAMVKNGSGGYGFIDRSGKEVVPSVYRKIEKFGVYHKDQALVRNISGGYGFIDRSGKEVVPAIYELKEIKARFKKLEE</sequence>
<gene>
    <name evidence="2" type="ORF">QW060_00655</name>
    <name evidence="3" type="ORF">QW060_17465</name>
</gene>
<comment type="caution">
    <text evidence="2">The sequence shown here is derived from an EMBL/GenBank/DDBJ whole genome shotgun (WGS) entry which is preliminary data.</text>
</comment>
<evidence type="ECO:0000313" key="2">
    <source>
        <dbReference type="EMBL" id="MDN3705640.1"/>
    </source>
</evidence>
<feature type="signal peptide" evidence="1">
    <location>
        <begin position="1"/>
        <end position="19"/>
    </location>
</feature>
<evidence type="ECO:0000313" key="4">
    <source>
        <dbReference type="Proteomes" id="UP001242368"/>
    </source>
</evidence>
<organism evidence="2 4">
    <name type="scientific">Paenimyroides ceti</name>
    <dbReference type="NCBI Taxonomy" id="395087"/>
    <lineage>
        <taxon>Bacteria</taxon>
        <taxon>Pseudomonadati</taxon>
        <taxon>Bacteroidota</taxon>
        <taxon>Flavobacteriia</taxon>
        <taxon>Flavobacteriales</taxon>
        <taxon>Flavobacteriaceae</taxon>
        <taxon>Paenimyroides</taxon>
    </lineage>
</organism>
<feature type="chain" id="PRO_5045032478" evidence="1">
    <location>
        <begin position="20"/>
        <end position="113"/>
    </location>
</feature>
<dbReference type="EMBL" id="JAUFQU010000001">
    <property type="protein sequence ID" value="MDN3705640.1"/>
    <property type="molecule type" value="Genomic_DNA"/>
</dbReference>
<evidence type="ECO:0000313" key="3">
    <source>
        <dbReference type="EMBL" id="MDN3708882.1"/>
    </source>
</evidence>
<dbReference type="Proteomes" id="UP001242368">
    <property type="component" value="Unassembled WGS sequence"/>
</dbReference>
<keyword evidence="4" id="KW-1185">Reference proteome</keyword>
<reference evidence="4" key="2">
    <citation type="journal article" date="2019" name="Int. J. Syst. Evol. Microbiol.">
        <title>The Global Catalogue of Microorganisms (GCM) 10K type strain sequencing project: providing services to taxonomists for standard genome sequencing and annotation.</title>
        <authorList>
            <consortium name="The Broad Institute Genomics Platform"/>
            <consortium name="The Broad Institute Genome Sequencing Center for Infectious Disease"/>
            <person name="Wu L."/>
            <person name="Ma J."/>
        </authorList>
    </citation>
    <scope>NUCLEOTIDE SEQUENCE [LARGE SCALE GENOMIC DNA]</scope>
    <source>
        <strain evidence="4">CECT 7184</strain>
    </source>
</reference>
<evidence type="ECO:0000256" key="1">
    <source>
        <dbReference type="SAM" id="SignalP"/>
    </source>
</evidence>
<dbReference type="EMBL" id="JAUFQU010000004">
    <property type="protein sequence ID" value="MDN3708882.1"/>
    <property type="molecule type" value="Genomic_DNA"/>
</dbReference>
<keyword evidence="1" id="KW-0732">Signal</keyword>
<dbReference type="RefSeq" id="WP_290361802.1">
    <property type="nucleotide sequence ID" value="NZ_JAUFQU010000001.1"/>
</dbReference>